<comment type="caution">
    <text evidence="2">The sequence shown here is derived from an EMBL/GenBank/DDBJ whole genome shotgun (WGS) entry which is preliminary data.</text>
</comment>
<dbReference type="InterPro" id="IPR036286">
    <property type="entry name" value="LexA/Signal_pep-like_sf"/>
</dbReference>
<proteinExistence type="predicted"/>
<feature type="domain" description="Peptidase S24/S26A/S26B/S26C" evidence="1">
    <location>
        <begin position="23"/>
        <end position="132"/>
    </location>
</feature>
<name>A0A2P2CXQ6_9LEPT</name>
<dbReference type="Proteomes" id="UP000245076">
    <property type="component" value="Unassembled WGS sequence"/>
</dbReference>
<evidence type="ECO:0000259" key="1">
    <source>
        <dbReference type="Pfam" id="PF00717"/>
    </source>
</evidence>
<dbReference type="OrthoDB" id="9787787at2"/>
<dbReference type="InterPro" id="IPR015927">
    <property type="entry name" value="Peptidase_S24_S26A/B/C"/>
</dbReference>
<accession>A0A2P2CXQ6</accession>
<protein>
    <submittedName>
        <fullName evidence="2">Peptidase S24 and S26 domain protein</fullName>
    </submittedName>
</protein>
<organism evidence="2 3">
    <name type="scientific">Leptospira johnsonii</name>
    <dbReference type="NCBI Taxonomy" id="1917820"/>
    <lineage>
        <taxon>Bacteria</taxon>
        <taxon>Pseudomonadati</taxon>
        <taxon>Spirochaetota</taxon>
        <taxon>Spirochaetia</taxon>
        <taxon>Leptospirales</taxon>
        <taxon>Leptospiraceae</taxon>
        <taxon>Leptospira</taxon>
    </lineage>
</organism>
<dbReference type="Pfam" id="PF00717">
    <property type="entry name" value="Peptidase_S24"/>
    <property type="match status" value="1"/>
</dbReference>
<reference evidence="2 3" key="1">
    <citation type="submission" date="2018-02" db="EMBL/GenBank/DDBJ databases">
        <title>Novel Leptospira species isolated from soil and water in Japan.</title>
        <authorList>
            <person name="Nakao R."/>
            <person name="Masuzawa T."/>
        </authorList>
    </citation>
    <scope>NUCLEOTIDE SEQUENCE [LARGE SCALE GENOMIC DNA]</scope>
    <source>
        <strain evidence="2 3">E8</strain>
    </source>
</reference>
<gene>
    <name evidence="2" type="ORF">LPTSP1_01660</name>
</gene>
<dbReference type="SUPFAM" id="SSF51306">
    <property type="entry name" value="LexA/Signal peptidase"/>
    <property type="match status" value="1"/>
</dbReference>
<keyword evidence="3" id="KW-1185">Reference proteome</keyword>
<evidence type="ECO:0000313" key="3">
    <source>
        <dbReference type="Proteomes" id="UP000245076"/>
    </source>
</evidence>
<evidence type="ECO:0000313" key="2">
    <source>
        <dbReference type="EMBL" id="GBF37188.1"/>
    </source>
</evidence>
<dbReference type="Gene3D" id="2.10.109.10">
    <property type="entry name" value="Umud Fragment, subunit A"/>
    <property type="match status" value="1"/>
</dbReference>
<dbReference type="AlphaFoldDB" id="A0A2P2CXQ6"/>
<sequence>MSQARIYIENISTKIPFLRVPLMAGFPKPSEDYFQKRLDPKELLEQNPATTFYMRISGNTWKRHGIVDKDFLVIDRSLEPSHGKMAVVTYMGDFSIRRIGKIQGRLCFLELDEKANIVPVELESDVQIWGIITFVIHRCK</sequence>
<dbReference type="EMBL" id="BFAY01000002">
    <property type="protein sequence ID" value="GBF37188.1"/>
    <property type="molecule type" value="Genomic_DNA"/>
</dbReference>